<evidence type="ECO:0000313" key="3">
    <source>
        <dbReference type="Proteomes" id="UP001372834"/>
    </source>
</evidence>
<reference evidence="2 3" key="1">
    <citation type="submission" date="2023-10" db="EMBL/GenBank/DDBJ databases">
        <title>Genomes of two closely related lineages of the louse Polyplax serrata with different host specificities.</title>
        <authorList>
            <person name="Martinu J."/>
            <person name="Tarabai H."/>
            <person name="Stefka J."/>
            <person name="Hypsa V."/>
        </authorList>
    </citation>
    <scope>NUCLEOTIDE SEQUENCE [LARGE SCALE GENOMIC DNA]</scope>
    <source>
        <strain evidence="2">HR10_N</strain>
    </source>
</reference>
<organism evidence="2 3">
    <name type="scientific">Polyplax serrata</name>
    <name type="common">Common mouse louse</name>
    <dbReference type="NCBI Taxonomy" id="468196"/>
    <lineage>
        <taxon>Eukaryota</taxon>
        <taxon>Metazoa</taxon>
        <taxon>Ecdysozoa</taxon>
        <taxon>Arthropoda</taxon>
        <taxon>Hexapoda</taxon>
        <taxon>Insecta</taxon>
        <taxon>Pterygota</taxon>
        <taxon>Neoptera</taxon>
        <taxon>Paraneoptera</taxon>
        <taxon>Psocodea</taxon>
        <taxon>Troctomorpha</taxon>
        <taxon>Phthiraptera</taxon>
        <taxon>Anoplura</taxon>
        <taxon>Polyplacidae</taxon>
        <taxon>Polyplax</taxon>
    </lineage>
</organism>
<evidence type="ECO:0000256" key="1">
    <source>
        <dbReference type="SAM" id="MobiDB-lite"/>
    </source>
</evidence>
<accession>A0AAN8PVH2</accession>
<gene>
    <name evidence="2" type="ORF">RUM43_008801</name>
</gene>
<feature type="region of interest" description="Disordered" evidence="1">
    <location>
        <begin position="54"/>
        <end position="81"/>
    </location>
</feature>
<dbReference type="EMBL" id="JAWJWE010000038">
    <property type="protein sequence ID" value="KAK6622949.1"/>
    <property type="molecule type" value="Genomic_DNA"/>
</dbReference>
<evidence type="ECO:0000313" key="2">
    <source>
        <dbReference type="EMBL" id="KAK6622949.1"/>
    </source>
</evidence>
<name>A0AAN8PVH2_POLSC</name>
<comment type="caution">
    <text evidence="2">The sequence shown here is derived from an EMBL/GenBank/DDBJ whole genome shotgun (WGS) entry which is preliminary data.</text>
</comment>
<proteinExistence type="predicted"/>
<dbReference type="Proteomes" id="UP001372834">
    <property type="component" value="Unassembled WGS sequence"/>
</dbReference>
<dbReference type="AlphaFoldDB" id="A0AAN8PVH2"/>
<protein>
    <submittedName>
        <fullName evidence="2">Uncharacterized protein</fullName>
    </submittedName>
</protein>
<sequence>MGYGDDDDDGYYMRNRNGYLHQSEEDDEFTKSVAKIKNILPSIFRIKQNHEKQNPISFPINNKSTSTFNGRTRSRSLPNQNKSTKLCELVTSYKFPVVNSERV</sequence>